<evidence type="ECO:0000313" key="4">
    <source>
        <dbReference type="Proteomes" id="UP000642070"/>
    </source>
</evidence>
<feature type="compositionally biased region" description="Basic and acidic residues" evidence="1">
    <location>
        <begin position="188"/>
        <end position="201"/>
    </location>
</feature>
<proteinExistence type="predicted"/>
<feature type="compositionally biased region" description="Pro residues" evidence="1">
    <location>
        <begin position="121"/>
        <end position="133"/>
    </location>
</feature>
<reference evidence="3" key="1">
    <citation type="journal article" date="2014" name="Int. J. Syst. Evol. Microbiol.">
        <title>Complete genome sequence of Corynebacterium casei LMG S-19264T (=DSM 44701T), isolated from a smear-ripened cheese.</title>
        <authorList>
            <consortium name="US DOE Joint Genome Institute (JGI-PGF)"/>
            <person name="Walter F."/>
            <person name="Albersmeier A."/>
            <person name="Kalinowski J."/>
            <person name="Ruckert C."/>
        </authorList>
    </citation>
    <scope>NUCLEOTIDE SEQUENCE</scope>
    <source>
        <strain evidence="3">JCM 19831</strain>
    </source>
</reference>
<feature type="region of interest" description="Disordered" evidence="1">
    <location>
        <begin position="114"/>
        <end position="158"/>
    </location>
</feature>
<evidence type="ECO:0000256" key="1">
    <source>
        <dbReference type="SAM" id="MobiDB-lite"/>
    </source>
</evidence>
<organism evidence="3 4">
    <name type="scientific">Dactylosporangium sucinum</name>
    <dbReference type="NCBI Taxonomy" id="1424081"/>
    <lineage>
        <taxon>Bacteria</taxon>
        <taxon>Bacillati</taxon>
        <taxon>Actinomycetota</taxon>
        <taxon>Actinomycetes</taxon>
        <taxon>Micromonosporales</taxon>
        <taxon>Micromonosporaceae</taxon>
        <taxon>Dactylosporangium</taxon>
    </lineage>
</organism>
<reference evidence="3" key="2">
    <citation type="submission" date="2020-09" db="EMBL/GenBank/DDBJ databases">
        <authorList>
            <person name="Sun Q."/>
            <person name="Ohkuma M."/>
        </authorList>
    </citation>
    <scope>NUCLEOTIDE SEQUENCE</scope>
    <source>
        <strain evidence="3">JCM 19831</strain>
    </source>
</reference>
<evidence type="ECO:0000256" key="2">
    <source>
        <dbReference type="SAM" id="Phobius"/>
    </source>
</evidence>
<dbReference type="Proteomes" id="UP000642070">
    <property type="component" value="Unassembled WGS sequence"/>
</dbReference>
<keyword evidence="2" id="KW-0472">Membrane</keyword>
<feature type="compositionally biased region" description="Low complexity" evidence="1">
    <location>
        <begin position="134"/>
        <end position="157"/>
    </location>
</feature>
<comment type="caution">
    <text evidence="3">The sequence shown here is derived from an EMBL/GenBank/DDBJ whole genome shotgun (WGS) entry which is preliminary data.</text>
</comment>
<feature type="region of interest" description="Disordered" evidence="1">
    <location>
        <begin position="187"/>
        <end position="253"/>
    </location>
</feature>
<keyword evidence="2" id="KW-1133">Transmembrane helix</keyword>
<name>A0A917UBU9_9ACTN</name>
<keyword evidence="4" id="KW-1185">Reference proteome</keyword>
<gene>
    <name evidence="3" type="ORF">GCM10007977_095670</name>
</gene>
<feature type="compositionally biased region" description="Low complexity" evidence="1">
    <location>
        <begin position="214"/>
        <end position="234"/>
    </location>
</feature>
<sequence>MDWRRARRRIGRDEAERLLDGATEPGHEQLAALLRAAAGPARPHELAGEDAAVAAFRQGGRTAHAAARVRVGRRVGVLAGSLAAAVLLGGAATAAGAGRLPEPLQRAAHDWFAGVGVPEPDAGPVPPAPPRSAPPATSSSPPGVAAATTAPASPSAARIDELCRRWQEGRGRKLTEAELRELAAVAQGEERIEPYCKERRGANPGNNGNGNNGNNGKSASSQGNNGKNGNNGNNGNPGGKAEQQPRTSPKPNQ</sequence>
<feature type="compositionally biased region" description="Polar residues" evidence="1">
    <location>
        <begin position="244"/>
        <end position="253"/>
    </location>
</feature>
<keyword evidence="2" id="KW-0812">Transmembrane</keyword>
<feature type="transmembrane region" description="Helical" evidence="2">
    <location>
        <begin position="75"/>
        <end position="97"/>
    </location>
</feature>
<accession>A0A917UBU9</accession>
<dbReference type="AlphaFoldDB" id="A0A917UBU9"/>
<protein>
    <submittedName>
        <fullName evidence="3">Uncharacterized protein</fullName>
    </submittedName>
</protein>
<dbReference type="EMBL" id="BMPI01000079">
    <property type="protein sequence ID" value="GGM78943.1"/>
    <property type="molecule type" value="Genomic_DNA"/>
</dbReference>
<evidence type="ECO:0000313" key="3">
    <source>
        <dbReference type="EMBL" id="GGM78943.1"/>
    </source>
</evidence>